<comment type="caution">
    <text evidence="1">The sequence shown here is derived from an EMBL/GenBank/DDBJ whole genome shotgun (WGS) entry which is preliminary data.</text>
</comment>
<proteinExistence type="predicted"/>
<accession>A0A0F9NAH4</accession>
<dbReference type="EMBL" id="LAZR01003605">
    <property type="protein sequence ID" value="KKN16545.1"/>
    <property type="molecule type" value="Genomic_DNA"/>
</dbReference>
<protein>
    <submittedName>
        <fullName evidence="1">Uncharacterized protein</fullName>
    </submittedName>
</protein>
<dbReference type="AlphaFoldDB" id="A0A0F9NAH4"/>
<gene>
    <name evidence="1" type="ORF">LCGC14_0974960</name>
</gene>
<organism evidence="1">
    <name type="scientific">marine sediment metagenome</name>
    <dbReference type="NCBI Taxonomy" id="412755"/>
    <lineage>
        <taxon>unclassified sequences</taxon>
        <taxon>metagenomes</taxon>
        <taxon>ecological metagenomes</taxon>
    </lineage>
</organism>
<sequence length="106" mass="11804">MLKWKSYKFGTIANNEEKLNDMLAGMSAKNRVVKFIIGDIDADIYLRVYRDADQFVNLECDLLTTAAPMLPVEIPLAEGQQLKVGFYNEAAGNVTPTIAIGYEEAQ</sequence>
<name>A0A0F9NAH4_9ZZZZ</name>
<evidence type="ECO:0000313" key="1">
    <source>
        <dbReference type="EMBL" id="KKN16545.1"/>
    </source>
</evidence>
<reference evidence="1" key="1">
    <citation type="journal article" date="2015" name="Nature">
        <title>Complex archaea that bridge the gap between prokaryotes and eukaryotes.</title>
        <authorList>
            <person name="Spang A."/>
            <person name="Saw J.H."/>
            <person name="Jorgensen S.L."/>
            <person name="Zaremba-Niedzwiedzka K."/>
            <person name="Martijn J."/>
            <person name="Lind A.E."/>
            <person name="van Eijk R."/>
            <person name="Schleper C."/>
            <person name="Guy L."/>
            <person name="Ettema T.J."/>
        </authorList>
    </citation>
    <scope>NUCLEOTIDE SEQUENCE</scope>
</reference>